<gene>
    <name evidence="2" type="ORF">QRT03_18090</name>
</gene>
<name>A0ABT7MB43_9PSEU</name>
<keyword evidence="3" id="KW-1185">Reference proteome</keyword>
<reference evidence="2 3" key="1">
    <citation type="submission" date="2023-06" db="EMBL/GenBank/DDBJ databases">
        <title>Actinomycetospora Odt1-22.</title>
        <authorList>
            <person name="Supong K."/>
        </authorList>
    </citation>
    <scope>NUCLEOTIDE SEQUENCE [LARGE SCALE GENOMIC DNA]</scope>
    <source>
        <strain evidence="2 3">Odt1-22</strain>
    </source>
</reference>
<dbReference type="EMBL" id="JASVWF010000003">
    <property type="protein sequence ID" value="MDL5157883.1"/>
    <property type="molecule type" value="Genomic_DNA"/>
</dbReference>
<organism evidence="2 3">
    <name type="scientific">Actinomycetospora termitidis</name>
    <dbReference type="NCBI Taxonomy" id="3053470"/>
    <lineage>
        <taxon>Bacteria</taxon>
        <taxon>Bacillati</taxon>
        <taxon>Actinomycetota</taxon>
        <taxon>Actinomycetes</taxon>
        <taxon>Pseudonocardiales</taxon>
        <taxon>Pseudonocardiaceae</taxon>
        <taxon>Actinomycetospora</taxon>
    </lineage>
</organism>
<dbReference type="SUPFAM" id="SSF53335">
    <property type="entry name" value="S-adenosyl-L-methionine-dependent methyltransferases"/>
    <property type="match status" value="1"/>
</dbReference>
<comment type="caution">
    <text evidence="2">The sequence shown here is derived from an EMBL/GenBank/DDBJ whole genome shotgun (WGS) entry which is preliminary data.</text>
</comment>
<dbReference type="InterPro" id="IPR006764">
    <property type="entry name" value="SAM_dep_MeTrfase_SAV2177_type"/>
</dbReference>
<dbReference type="EC" id="2.1.1.-" evidence="2"/>
<dbReference type="RefSeq" id="WP_286054332.1">
    <property type="nucleotide sequence ID" value="NZ_JASVWF010000003.1"/>
</dbReference>
<accession>A0ABT7MB43</accession>
<protein>
    <submittedName>
        <fullName evidence="2">SAM-dependent methyltransferase</fullName>
        <ecNumber evidence="2">2.1.1.-</ecNumber>
    </submittedName>
</protein>
<dbReference type="Gene3D" id="3.40.50.150">
    <property type="entry name" value="Vaccinia Virus protein VP39"/>
    <property type="match status" value="1"/>
</dbReference>
<dbReference type="Pfam" id="PF04672">
    <property type="entry name" value="Methyltransf_19"/>
    <property type="match status" value="1"/>
</dbReference>
<dbReference type="Proteomes" id="UP001231924">
    <property type="component" value="Unassembled WGS sequence"/>
</dbReference>
<proteinExistence type="predicted"/>
<keyword evidence="2" id="KW-0808">Transferase</keyword>
<evidence type="ECO:0000313" key="2">
    <source>
        <dbReference type="EMBL" id="MDL5157883.1"/>
    </source>
</evidence>
<keyword evidence="2" id="KW-0489">Methyltransferase</keyword>
<dbReference type="GO" id="GO:0032259">
    <property type="term" value="P:methylation"/>
    <property type="evidence" value="ECO:0007669"/>
    <property type="project" value="UniProtKB-KW"/>
</dbReference>
<evidence type="ECO:0000256" key="1">
    <source>
        <dbReference type="SAM" id="MobiDB-lite"/>
    </source>
</evidence>
<evidence type="ECO:0000313" key="3">
    <source>
        <dbReference type="Proteomes" id="UP001231924"/>
    </source>
</evidence>
<feature type="compositionally biased region" description="Low complexity" evidence="1">
    <location>
        <begin position="34"/>
        <end position="43"/>
    </location>
</feature>
<feature type="region of interest" description="Disordered" evidence="1">
    <location>
        <begin position="1"/>
        <end position="66"/>
    </location>
</feature>
<dbReference type="InterPro" id="IPR029063">
    <property type="entry name" value="SAM-dependent_MTases_sf"/>
</dbReference>
<sequence length="317" mass="33104">MLEPTRRLRPAPVAPAPAVPGGLAERGAAPRSTLGLPPGSIPGQPGPPSDERGRVAAVGSSPDEFEQPSSARVYDYLLGGAAHGAIDRQLGDELTAARHDVVALVRENRAFLRRAVRFLLAAGIDQFLDLGSGVPTMGNVHEVIARSRAGARVAYTDIDSIAAMHGQQLLAALPTATYTAVDVTDVEAVLSAPGVAGLLDLRRPVGVLAFSVLQHVPGDAAGLVASYLSHVVPGSALALSHYTTDDPGATDRIERLTARYAHSDPRARTRAEVADVLAGVDLVEPGITWAGEWRPEAGRPPGPDDARGHWAAVGFLR</sequence>
<dbReference type="GO" id="GO:0008168">
    <property type="term" value="F:methyltransferase activity"/>
    <property type="evidence" value="ECO:0007669"/>
    <property type="project" value="UniProtKB-KW"/>
</dbReference>